<evidence type="ECO:0000313" key="1">
    <source>
        <dbReference type="EMBL" id="MDR6784202.1"/>
    </source>
</evidence>
<dbReference type="Proteomes" id="UP001246858">
    <property type="component" value="Unassembled WGS sequence"/>
</dbReference>
<dbReference type="EMBL" id="JAVDTF010000002">
    <property type="protein sequence ID" value="MDR6784202.1"/>
    <property type="molecule type" value="Genomic_DNA"/>
</dbReference>
<comment type="caution">
    <text evidence="1">The sequence shown here is derived from an EMBL/GenBank/DDBJ whole genome shotgun (WGS) entry which is preliminary data.</text>
</comment>
<gene>
    <name evidence="1" type="ORF">J2X78_002767</name>
</gene>
<reference evidence="1" key="1">
    <citation type="submission" date="2023-07" db="EMBL/GenBank/DDBJ databases">
        <title>Sorghum-associated microbial communities from plants grown in Nebraska, USA.</title>
        <authorList>
            <person name="Schachtman D."/>
        </authorList>
    </citation>
    <scope>NUCLEOTIDE SEQUENCE</scope>
    <source>
        <strain evidence="1">2697</strain>
    </source>
</reference>
<accession>A0ACC6KYE5</accession>
<sequence length="470" mass="53275">MNRRSFLQSVGVITGSAFISLQTNAFDQLSRSKSIKGRVTEGKRGIANVAISDGYTVALTDAKGNYSIDTNDKASNIFMSTPAGYEFKTDYHIARQYETLGSRNEYDFELQALKRNDNKHNFIIWADPQVKNRKDVKQMMDTAVPDVQQLVKSMGQDALIHGIGVGDLVWDNHALFPDYNKAVAEMGIPFFQALGNHDMDYRMGGDETSDKTFKEVFGPTYYSFNRGKAHYIVLDDVRYLGVERSYDGYISENQLNWMAQDLKHVGKDQLVIVCLHIPVHNAVKNNADFYALLDGYKNVHIMSGHTHYNLNNITNGIYEHNHGTVCGAWWTGPICNDGTPRGYGVYEVNGNELKWYYKSTGFDKSKQLSVFTEELTNQKRLIANVWNWDPEWKVEYFLDGKPMGALEQQKGYDPLSVQLYKGDTLPAGRTFAEPKLMDHLFMAHYSPAVKEVKVVATDRFGEQYAVTTKS</sequence>
<name>A0ACC6KYE5_9SPHI</name>
<protein>
    <submittedName>
        <fullName evidence="1">Uncharacterized protein</fullName>
    </submittedName>
</protein>
<proteinExistence type="predicted"/>
<evidence type="ECO:0000313" key="2">
    <source>
        <dbReference type="Proteomes" id="UP001246858"/>
    </source>
</evidence>
<keyword evidence="2" id="KW-1185">Reference proteome</keyword>
<organism evidence="1 2">
    <name type="scientific">Pedobacter africanus</name>
    <dbReference type="NCBI Taxonomy" id="151894"/>
    <lineage>
        <taxon>Bacteria</taxon>
        <taxon>Pseudomonadati</taxon>
        <taxon>Bacteroidota</taxon>
        <taxon>Sphingobacteriia</taxon>
        <taxon>Sphingobacteriales</taxon>
        <taxon>Sphingobacteriaceae</taxon>
        <taxon>Pedobacter</taxon>
    </lineage>
</organism>